<sequence>MASFLHRMSSFAQQTYKNTLNEEESNVADCLSTIVEKQTKDRNLLSEVSSSSKKQHHKQMRKRRCSVPAIMLHHINTSATCDENTEVNSLESSCVNANITLPLEQMLLQGKTQHLRGHNQTTSDTRTMAKFGSFFRRIFSSFNNNNNNNNNDDNNNVQIIHNINEKPELKCGSTTMTEANSRQSCDIIIISSADNRIGQQRVIIDDNISNNSNYLSSSPNLYKNSCRRLSAPIIISPSSNDIENQLLSSLHRLSLSSSAANAATLVSTVSGKNSPTTGSITLSNSNLSSTEFKSGTPPVVPSPRLSNQSNYSSSSNAMKDIYSGDNNNQIDNSRKMSMPNRGRRPSMFDPIDPTELQAALYATAIAKSNSPTCQSSDEDQNHAHIQCSISYDRDNGRIQIDNISFDNIFSLESLSQQGPQYTPCDPVIPNLSFYCRFRLHPERRSLFQTKIIRLNRTSQSHLFDDELIFEIKPELLLNHSIEILMYTIGKKNFKDVRVGIARINLQELYECDRVRVRKVLNEIENNTNQDPDLGELLISMSYLPSAGKLAVVIVEAKNLRPLSIENSCVKVTLLRDGRKIKRKKTSVQRSNDNPTFNEELVFELRKEVAAETMIEIRVVHESLSWKENLGCVLFSSPSSTTKTEEIIPESVHHFHYASKSPYFPTQTRFNFTNKTEGWTENNYFYSSNSYQTSEHIGTHLDAPYHFSNVSWTVDQIPIDRLISVDSLIIDVSKQCQQNKNYEITINDIKQYEPIKLRRKNIYFIILFYTGWTAYWTDQLAYAGVNSKEDSLSGLEFPGLSREAAEYLVKTYAQKLVGIGIDTLSIDSGQSKEFYVHQIILKHNIYALENVAALDIVLKQLYKSKSDLILYVFPMKIEKGSGAQCRIIADVHENGFDRFDKFVEV</sequence>
<dbReference type="GO" id="GO:0031045">
    <property type="term" value="C:dense core granule"/>
    <property type="evidence" value="ECO:0007669"/>
    <property type="project" value="TreeGrafter"/>
</dbReference>
<comment type="caution">
    <text evidence="4">The sequence shown here is derived from an EMBL/GenBank/DDBJ whole genome shotgun (WGS) entry which is preliminary data.</text>
</comment>
<dbReference type="EMBL" id="CAJNOQ010000715">
    <property type="protein sequence ID" value="CAF0831068.1"/>
    <property type="molecule type" value="Genomic_DNA"/>
</dbReference>
<dbReference type="SMART" id="SM00239">
    <property type="entry name" value="C2"/>
    <property type="match status" value="2"/>
</dbReference>
<feature type="domain" description="C2" evidence="3">
    <location>
        <begin position="532"/>
        <end position="651"/>
    </location>
</feature>
<keyword evidence="6" id="KW-1185">Reference proteome</keyword>
<dbReference type="GO" id="GO:0030672">
    <property type="term" value="C:synaptic vesicle membrane"/>
    <property type="evidence" value="ECO:0007669"/>
    <property type="project" value="TreeGrafter"/>
</dbReference>
<organism evidence="4 6">
    <name type="scientific">Didymodactylos carnosus</name>
    <dbReference type="NCBI Taxonomy" id="1234261"/>
    <lineage>
        <taxon>Eukaryota</taxon>
        <taxon>Metazoa</taxon>
        <taxon>Spiralia</taxon>
        <taxon>Gnathifera</taxon>
        <taxon>Rotifera</taxon>
        <taxon>Eurotatoria</taxon>
        <taxon>Bdelloidea</taxon>
        <taxon>Philodinida</taxon>
        <taxon>Philodinidae</taxon>
        <taxon>Didymodactylos</taxon>
    </lineage>
</organism>
<dbReference type="Proteomes" id="UP000681722">
    <property type="component" value="Unassembled WGS sequence"/>
</dbReference>
<feature type="compositionally biased region" description="Low complexity" evidence="2">
    <location>
        <begin position="306"/>
        <end position="316"/>
    </location>
</feature>
<dbReference type="GO" id="GO:0004061">
    <property type="term" value="F:arylformamidase activity"/>
    <property type="evidence" value="ECO:0007669"/>
    <property type="project" value="InterPro"/>
</dbReference>
<accession>A0A813UKU8</accession>
<dbReference type="GO" id="GO:0001786">
    <property type="term" value="F:phosphatidylserine binding"/>
    <property type="evidence" value="ECO:0007669"/>
    <property type="project" value="TreeGrafter"/>
</dbReference>
<comment type="similarity">
    <text evidence="1">Belongs to the Cyclase 1 superfamily.</text>
</comment>
<evidence type="ECO:0000313" key="5">
    <source>
        <dbReference type="EMBL" id="CAF3618140.1"/>
    </source>
</evidence>
<feature type="region of interest" description="Disordered" evidence="2">
    <location>
        <begin position="269"/>
        <end position="342"/>
    </location>
</feature>
<feature type="compositionally biased region" description="Low complexity" evidence="2">
    <location>
        <begin position="269"/>
        <end position="290"/>
    </location>
</feature>
<feature type="region of interest" description="Disordered" evidence="2">
    <location>
        <begin position="42"/>
        <end position="61"/>
    </location>
</feature>
<dbReference type="InterPro" id="IPR035892">
    <property type="entry name" value="C2_domain_sf"/>
</dbReference>
<evidence type="ECO:0000259" key="3">
    <source>
        <dbReference type="PROSITE" id="PS50004"/>
    </source>
</evidence>
<dbReference type="Gene3D" id="3.50.30.50">
    <property type="entry name" value="Putative cyclase"/>
    <property type="match status" value="1"/>
</dbReference>
<dbReference type="Pfam" id="PF04199">
    <property type="entry name" value="Cyclase"/>
    <property type="match status" value="1"/>
</dbReference>
<dbReference type="AlphaFoldDB" id="A0A813UKU8"/>
<dbReference type="GO" id="GO:0005544">
    <property type="term" value="F:calcium-dependent phospholipid binding"/>
    <property type="evidence" value="ECO:0007669"/>
    <property type="project" value="TreeGrafter"/>
</dbReference>
<dbReference type="GO" id="GO:0030424">
    <property type="term" value="C:axon"/>
    <property type="evidence" value="ECO:0007669"/>
    <property type="project" value="TreeGrafter"/>
</dbReference>
<dbReference type="GO" id="GO:0030276">
    <property type="term" value="F:clathrin binding"/>
    <property type="evidence" value="ECO:0007669"/>
    <property type="project" value="TreeGrafter"/>
</dbReference>
<dbReference type="SUPFAM" id="SSF102198">
    <property type="entry name" value="Putative cyclase"/>
    <property type="match status" value="1"/>
</dbReference>
<dbReference type="GO" id="GO:0000149">
    <property type="term" value="F:SNARE binding"/>
    <property type="evidence" value="ECO:0007669"/>
    <property type="project" value="TreeGrafter"/>
</dbReference>
<dbReference type="GO" id="GO:0005509">
    <property type="term" value="F:calcium ion binding"/>
    <property type="evidence" value="ECO:0007669"/>
    <property type="project" value="TreeGrafter"/>
</dbReference>
<dbReference type="Pfam" id="PF00168">
    <property type="entry name" value="C2"/>
    <property type="match status" value="2"/>
</dbReference>
<dbReference type="PANTHER" id="PTHR10024:SF373">
    <property type="entry name" value="MIP05618P"/>
    <property type="match status" value="1"/>
</dbReference>
<name>A0A813UKU8_9BILA</name>
<gene>
    <name evidence="4" type="ORF">GPM918_LOCUS5057</name>
    <name evidence="5" type="ORF">SRO942_LOCUS5058</name>
</gene>
<evidence type="ECO:0000256" key="2">
    <source>
        <dbReference type="SAM" id="MobiDB-lite"/>
    </source>
</evidence>
<dbReference type="SUPFAM" id="SSF49562">
    <property type="entry name" value="C2 domain (Calcium/lipid-binding domain, CaLB)"/>
    <property type="match status" value="2"/>
</dbReference>
<dbReference type="InterPro" id="IPR037175">
    <property type="entry name" value="KFase_sf"/>
</dbReference>
<dbReference type="PANTHER" id="PTHR10024">
    <property type="entry name" value="SYNAPTOTAGMIN"/>
    <property type="match status" value="1"/>
</dbReference>
<dbReference type="OrthoDB" id="7108654at2759"/>
<dbReference type="GO" id="GO:0048488">
    <property type="term" value="P:synaptic vesicle endocytosis"/>
    <property type="evidence" value="ECO:0007669"/>
    <property type="project" value="TreeGrafter"/>
</dbReference>
<evidence type="ECO:0000313" key="6">
    <source>
        <dbReference type="Proteomes" id="UP000663829"/>
    </source>
</evidence>
<proteinExistence type="inferred from homology"/>
<evidence type="ECO:0000256" key="1">
    <source>
        <dbReference type="ARBA" id="ARBA00007865"/>
    </source>
</evidence>
<dbReference type="PROSITE" id="PS50004">
    <property type="entry name" value="C2"/>
    <property type="match status" value="1"/>
</dbReference>
<evidence type="ECO:0000313" key="4">
    <source>
        <dbReference type="EMBL" id="CAF0831068.1"/>
    </source>
</evidence>
<dbReference type="CDD" id="cd00276">
    <property type="entry name" value="C2B_Synaptotagmin"/>
    <property type="match status" value="1"/>
</dbReference>
<dbReference type="EMBL" id="CAJOBC010000715">
    <property type="protein sequence ID" value="CAF3618140.1"/>
    <property type="molecule type" value="Genomic_DNA"/>
</dbReference>
<protein>
    <recommendedName>
        <fullName evidence="3">C2 domain-containing protein</fullName>
    </recommendedName>
</protein>
<dbReference type="InterPro" id="IPR000008">
    <property type="entry name" value="C2_dom"/>
</dbReference>
<dbReference type="InterPro" id="IPR007325">
    <property type="entry name" value="KFase/CYL"/>
</dbReference>
<dbReference type="GO" id="GO:0048791">
    <property type="term" value="P:calcium ion-regulated exocytosis of neurotransmitter"/>
    <property type="evidence" value="ECO:0007669"/>
    <property type="project" value="TreeGrafter"/>
</dbReference>
<dbReference type="GO" id="GO:0019441">
    <property type="term" value="P:L-tryptophan catabolic process to kynurenine"/>
    <property type="evidence" value="ECO:0007669"/>
    <property type="project" value="InterPro"/>
</dbReference>
<reference evidence="4" key="1">
    <citation type="submission" date="2021-02" db="EMBL/GenBank/DDBJ databases">
        <authorList>
            <person name="Nowell W R."/>
        </authorList>
    </citation>
    <scope>NUCLEOTIDE SEQUENCE</scope>
</reference>
<dbReference type="Proteomes" id="UP000663829">
    <property type="component" value="Unassembled WGS sequence"/>
</dbReference>
<dbReference type="Gene3D" id="2.60.40.150">
    <property type="entry name" value="C2 domain"/>
    <property type="match status" value="2"/>
</dbReference>
<dbReference type="GO" id="GO:0005886">
    <property type="term" value="C:plasma membrane"/>
    <property type="evidence" value="ECO:0007669"/>
    <property type="project" value="TreeGrafter"/>
</dbReference>